<dbReference type="EMBL" id="JAHRHJ020000003">
    <property type="protein sequence ID" value="KAH9322400.1"/>
    <property type="molecule type" value="Genomic_DNA"/>
</dbReference>
<dbReference type="InterPro" id="IPR011009">
    <property type="entry name" value="Kinase-like_dom_sf"/>
</dbReference>
<organism evidence="1 2">
    <name type="scientific">Taxus chinensis</name>
    <name type="common">Chinese yew</name>
    <name type="synonym">Taxus wallichiana var. chinensis</name>
    <dbReference type="NCBI Taxonomy" id="29808"/>
    <lineage>
        <taxon>Eukaryota</taxon>
        <taxon>Viridiplantae</taxon>
        <taxon>Streptophyta</taxon>
        <taxon>Embryophyta</taxon>
        <taxon>Tracheophyta</taxon>
        <taxon>Spermatophyta</taxon>
        <taxon>Pinopsida</taxon>
        <taxon>Pinidae</taxon>
        <taxon>Conifers II</taxon>
        <taxon>Cupressales</taxon>
        <taxon>Taxaceae</taxon>
        <taxon>Taxus</taxon>
    </lineage>
</organism>
<evidence type="ECO:0000313" key="1">
    <source>
        <dbReference type="EMBL" id="KAH9322400.1"/>
    </source>
</evidence>
<dbReference type="Proteomes" id="UP000824469">
    <property type="component" value="Unassembled WGS sequence"/>
</dbReference>
<dbReference type="OMA" id="MAKPQHK"/>
<accession>A0AA38LHA3</accession>
<reference evidence="1 2" key="1">
    <citation type="journal article" date="2021" name="Nat. Plants">
        <title>The Taxus genome provides insights into paclitaxel biosynthesis.</title>
        <authorList>
            <person name="Xiong X."/>
            <person name="Gou J."/>
            <person name="Liao Q."/>
            <person name="Li Y."/>
            <person name="Zhou Q."/>
            <person name="Bi G."/>
            <person name="Li C."/>
            <person name="Du R."/>
            <person name="Wang X."/>
            <person name="Sun T."/>
            <person name="Guo L."/>
            <person name="Liang H."/>
            <person name="Lu P."/>
            <person name="Wu Y."/>
            <person name="Zhang Z."/>
            <person name="Ro D.K."/>
            <person name="Shang Y."/>
            <person name="Huang S."/>
            <person name="Yan J."/>
        </authorList>
    </citation>
    <scope>NUCLEOTIDE SEQUENCE [LARGE SCALE GENOMIC DNA]</scope>
    <source>
        <strain evidence="1">Ta-2019</strain>
    </source>
</reference>
<dbReference type="Gene3D" id="1.10.510.10">
    <property type="entry name" value="Transferase(Phosphotransferase) domain 1"/>
    <property type="match status" value="1"/>
</dbReference>
<evidence type="ECO:0000313" key="2">
    <source>
        <dbReference type="Proteomes" id="UP000824469"/>
    </source>
</evidence>
<feature type="non-terminal residue" evidence="1">
    <location>
        <position position="1"/>
    </location>
</feature>
<proteinExistence type="predicted"/>
<dbReference type="AlphaFoldDB" id="A0AA38LHA3"/>
<protein>
    <submittedName>
        <fullName evidence="1">Uncharacterized protein</fullName>
    </submittedName>
</protein>
<dbReference type="SUPFAM" id="SSF56112">
    <property type="entry name" value="Protein kinase-like (PK-like)"/>
    <property type="match status" value="1"/>
</dbReference>
<sequence length="76" mass="8529">VEQLHKIFKLCGSPSEDYWRKSKLPHATIFKPQQPYRRCVAETFKDFPPSALALMEVLLAIEPADRGTAAAALKSD</sequence>
<name>A0AA38LHA3_TAXCH</name>
<comment type="caution">
    <text evidence="1">The sequence shown here is derived from an EMBL/GenBank/DDBJ whole genome shotgun (WGS) entry which is preliminary data.</text>
</comment>
<feature type="non-terminal residue" evidence="1">
    <location>
        <position position="76"/>
    </location>
</feature>
<keyword evidence="2" id="KW-1185">Reference proteome</keyword>
<gene>
    <name evidence="1" type="ORF">KI387_017039</name>
</gene>